<dbReference type="EMBL" id="JYDP01000304">
    <property type="protein sequence ID" value="KRZ01307.1"/>
    <property type="molecule type" value="Genomic_DNA"/>
</dbReference>
<dbReference type="Proteomes" id="UP000055024">
    <property type="component" value="Unassembled WGS sequence"/>
</dbReference>
<organism evidence="2 3">
    <name type="scientific">Trichinella zimbabwensis</name>
    <dbReference type="NCBI Taxonomy" id="268475"/>
    <lineage>
        <taxon>Eukaryota</taxon>
        <taxon>Metazoa</taxon>
        <taxon>Ecdysozoa</taxon>
        <taxon>Nematoda</taxon>
        <taxon>Enoplea</taxon>
        <taxon>Dorylaimia</taxon>
        <taxon>Trichinellida</taxon>
        <taxon>Trichinellidae</taxon>
        <taxon>Trichinella</taxon>
    </lineage>
</organism>
<keyword evidence="3" id="KW-1185">Reference proteome</keyword>
<sequence length="152" mass="17733">MMLGYEKLFIILRTLIIRKTLFMQYNVLHHIVLSRSKILLTYLMLCYGYTHIIKSDAEHKRNSHDMKLNTSYPFMLKSKFSEIQSFLNSNEILSKLEISWAIVLVVLAFLVKTLFSNFSLALCQSEYIAKLLKVIELTFCDNSIGHFLNSDL</sequence>
<feature type="transmembrane region" description="Helical" evidence="1">
    <location>
        <begin position="98"/>
        <end position="123"/>
    </location>
</feature>
<protein>
    <submittedName>
        <fullName evidence="2">Uncharacterized protein</fullName>
    </submittedName>
</protein>
<gene>
    <name evidence="2" type="ORF">T11_13314</name>
</gene>
<comment type="caution">
    <text evidence="2">The sequence shown here is derived from an EMBL/GenBank/DDBJ whole genome shotgun (WGS) entry which is preliminary data.</text>
</comment>
<name>A0A0V1GSL6_9BILA</name>
<reference evidence="2 3" key="1">
    <citation type="submission" date="2015-01" db="EMBL/GenBank/DDBJ databases">
        <title>Evolution of Trichinella species and genotypes.</title>
        <authorList>
            <person name="Korhonen P.K."/>
            <person name="Edoardo P."/>
            <person name="Giuseppe L.R."/>
            <person name="Gasser R.B."/>
        </authorList>
    </citation>
    <scope>NUCLEOTIDE SEQUENCE [LARGE SCALE GENOMIC DNA]</scope>
    <source>
        <strain evidence="2">ISS1029</strain>
    </source>
</reference>
<proteinExistence type="predicted"/>
<keyword evidence="1" id="KW-1133">Transmembrane helix</keyword>
<dbReference type="AlphaFoldDB" id="A0A0V1GSL6"/>
<evidence type="ECO:0000313" key="2">
    <source>
        <dbReference type="EMBL" id="KRZ01307.1"/>
    </source>
</evidence>
<evidence type="ECO:0000313" key="3">
    <source>
        <dbReference type="Proteomes" id="UP000055024"/>
    </source>
</evidence>
<evidence type="ECO:0000256" key="1">
    <source>
        <dbReference type="SAM" id="Phobius"/>
    </source>
</evidence>
<accession>A0A0V1GSL6</accession>
<keyword evidence="1" id="KW-0812">Transmembrane</keyword>
<keyword evidence="1" id="KW-0472">Membrane</keyword>